<comment type="catalytic activity">
    <reaction evidence="1 5 6">
        <text>[protein]-peptidylproline (omega=180) = [protein]-peptidylproline (omega=0)</text>
        <dbReference type="Rhea" id="RHEA:16237"/>
        <dbReference type="Rhea" id="RHEA-COMP:10747"/>
        <dbReference type="Rhea" id="RHEA-COMP:10748"/>
        <dbReference type="ChEBI" id="CHEBI:83833"/>
        <dbReference type="ChEBI" id="CHEBI:83834"/>
        <dbReference type="EC" id="5.2.1.8"/>
    </reaction>
</comment>
<evidence type="ECO:0000313" key="9">
    <source>
        <dbReference type="EMBL" id="AXA34888.1"/>
    </source>
</evidence>
<dbReference type="Gene3D" id="3.10.50.40">
    <property type="match status" value="1"/>
</dbReference>
<dbReference type="AlphaFoldDB" id="A0A2Z4Y1Z7"/>
<organism evidence="9 10">
    <name type="scientific">Sumerlaea chitinivorans</name>
    <dbReference type="NCBI Taxonomy" id="2250252"/>
    <lineage>
        <taxon>Bacteria</taxon>
        <taxon>Candidatus Sumerlaeota</taxon>
        <taxon>Candidatus Sumerlaeia</taxon>
        <taxon>Candidatus Sumerlaeales</taxon>
        <taxon>Candidatus Sumerlaeaceae</taxon>
        <taxon>Candidatus Sumerlaea</taxon>
    </lineage>
</organism>
<dbReference type="EC" id="5.2.1.8" evidence="6"/>
<evidence type="ECO:0000313" key="10">
    <source>
        <dbReference type="Proteomes" id="UP000262583"/>
    </source>
</evidence>
<accession>A0A2Z4Y1Z7</accession>
<dbReference type="PANTHER" id="PTHR43811:SF19">
    <property type="entry name" value="39 KDA FK506-BINDING NUCLEAR PROTEIN"/>
    <property type="match status" value="1"/>
</dbReference>
<reference evidence="9 10" key="1">
    <citation type="submission" date="2018-05" db="EMBL/GenBank/DDBJ databases">
        <title>A metagenomic window into the 2 km-deep terrestrial subsurface aquifer revealed taxonomically and functionally diverse microbial community comprising novel uncultured bacterial lineages.</title>
        <authorList>
            <person name="Kadnikov V.V."/>
            <person name="Mardanov A.V."/>
            <person name="Beletsky A.V."/>
            <person name="Banks D."/>
            <person name="Pimenov N.V."/>
            <person name="Frank Y.A."/>
            <person name="Karnachuk O.V."/>
            <person name="Ravin N.V."/>
        </authorList>
    </citation>
    <scope>NUCLEOTIDE SEQUENCE [LARGE SCALE GENOMIC DNA]</scope>
    <source>
        <strain evidence="9">BY</strain>
    </source>
</reference>
<protein>
    <recommendedName>
        <fullName evidence="6">Peptidyl-prolyl cis-trans isomerase</fullName>
        <ecNumber evidence="6">5.2.1.8</ecNumber>
    </recommendedName>
</protein>
<evidence type="ECO:0000256" key="5">
    <source>
        <dbReference type="PROSITE-ProRule" id="PRU00277"/>
    </source>
</evidence>
<feature type="chain" id="PRO_5016406441" description="Peptidyl-prolyl cis-trans isomerase" evidence="7">
    <location>
        <begin position="22"/>
        <end position="178"/>
    </location>
</feature>
<sequence>MIQRVVWGILALLVSTSFCWAEDETTVPVYTLSQALAAVQMDTSACVVLDSGVAYQDVRVGNGPEPRQGEMVGLHYSGKIVQSGKLIDESRTKLVPVPLRLEWKPGKLIPGLYEGMIGMRLGGRRLVLIPPAQGYGDAGAPPSIPPKSWLFFDVELVEVFPPDLIQAQQQTTQPVSEE</sequence>
<dbReference type="KEGG" id="schv:BRCON_0111"/>
<dbReference type="Proteomes" id="UP000262583">
    <property type="component" value="Chromosome"/>
</dbReference>
<dbReference type="GO" id="GO:0003755">
    <property type="term" value="F:peptidyl-prolyl cis-trans isomerase activity"/>
    <property type="evidence" value="ECO:0007669"/>
    <property type="project" value="UniProtKB-UniRule"/>
</dbReference>
<evidence type="ECO:0000256" key="3">
    <source>
        <dbReference type="ARBA" id="ARBA00023110"/>
    </source>
</evidence>
<evidence type="ECO:0000256" key="4">
    <source>
        <dbReference type="ARBA" id="ARBA00023235"/>
    </source>
</evidence>
<dbReference type="SUPFAM" id="SSF54534">
    <property type="entry name" value="FKBP-like"/>
    <property type="match status" value="1"/>
</dbReference>
<dbReference type="InterPro" id="IPR046357">
    <property type="entry name" value="PPIase_dom_sf"/>
</dbReference>
<feature type="domain" description="PPIase FKBP-type" evidence="8">
    <location>
        <begin position="69"/>
        <end position="160"/>
    </location>
</feature>
<comment type="similarity">
    <text evidence="2 6">Belongs to the FKBP-type PPIase family.</text>
</comment>
<name>A0A2Z4Y1Z7_SUMC1</name>
<evidence type="ECO:0000259" key="8">
    <source>
        <dbReference type="PROSITE" id="PS50059"/>
    </source>
</evidence>
<keyword evidence="4 5" id="KW-0413">Isomerase</keyword>
<dbReference type="EMBL" id="CP030759">
    <property type="protein sequence ID" value="AXA34888.1"/>
    <property type="molecule type" value="Genomic_DNA"/>
</dbReference>
<proteinExistence type="inferred from homology"/>
<evidence type="ECO:0000256" key="2">
    <source>
        <dbReference type="ARBA" id="ARBA00006577"/>
    </source>
</evidence>
<evidence type="ECO:0000256" key="6">
    <source>
        <dbReference type="RuleBase" id="RU003915"/>
    </source>
</evidence>
<dbReference type="PROSITE" id="PS50059">
    <property type="entry name" value="FKBP_PPIASE"/>
    <property type="match status" value="1"/>
</dbReference>
<feature type="signal peptide" evidence="7">
    <location>
        <begin position="1"/>
        <end position="21"/>
    </location>
</feature>
<dbReference type="Pfam" id="PF00254">
    <property type="entry name" value="FKBP_C"/>
    <property type="match status" value="1"/>
</dbReference>
<keyword evidence="3 5" id="KW-0697">Rotamase</keyword>
<gene>
    <name evidence="9" type="ORF">BRCON_0111</name>
</gene>
<evidence type="ECO:0000256" key="1">
    <source>
        <dbReference type="ARBA" id="ARBA00000971"/>
    </source>
</evidence>
<keyword evidence="7" id="KW-0732">Signal</keyword>
<dbReference type="PANTHER" id="PTHR43811">
    <property type="entry name" value="FKBP-TYPE PEPTIDYL-PROLYL CIS-TRANS ISOMERASE FKPA"/>
    <property type="match status" value="1"/>
</dbReference>
<dbReference type="InterPro" id="IPR001179">
    <property type="entry name" value="PPIase_FKBP_dom"/>
</dbReference>
<evidence type="ECO:0000256" key="7">
    <source>
        <dbReference type="SAM" id="SignalP"/>
    </source>
</evidence>